<dbReference type="SUPFAM" id="SSF53383">
    <property type="entry name" value="PLP-dependent transferases"/>
    <property type="match status" value="1"/>
</dbReference>
<dbReference type="AlphaFoldDB" id="U5KLN6"/>
<dbReference type="GO" id="GO:0005829">
    <property type="term" value="C:cytosol"/>
    <property type="evidence" value="ECO:0007669"/>
    <property type="project" value="TreeGrafter"/>
</dbReference>
<reference evidence="7" key="1">
    <citation type="submission" date="2013-01" db="EMBL/GenBank/DDBJ databases">
        <title>Genomic Cooperation Between Trypanosomatids and Their Bacterial Endosymbionts in the Synthesis of Essential Amino Acids Heavily Influenced by Multiple Lateral Gene Transfer Events.</title>
        <authorList>
            <person name="Alves J.M.P."/>
            <person name="Klein C."/>
            <person name="Maia da Silva F."/>
            <person name="Costa Martins A.G."/>
            <person name="Serrano M.G."/>
            <person name="Buck G.A."/>
            <person name="Vasconcelos A.T.R."/>
            <person name="France-Sagot M."/>
            <person name="Teixeira M.M.G."/>
            <person name="Motta M.C.M."/>
            <person name="Camargo E.P."/>
        </authorList>
    </citation>
    <scope>NUCLEOTIDE SEQUENCE</scope>
</reference>
<evidence type="ECO:0000256" key="1">
    <source>
        <dbReference type="ARBA" id="ARBA00001933"/>
    </source>
</evidence>
<evidence type="ECO:0000256" key="4">
    <source>
        <dbReference type="ARBA" id="ARBA00023239"/>
    </source>
</evidence>
<dbReference type="InterPro" id="IPR015422">
    <property type="entry name" value="PyrdxlP-dep_Trfase_small"/>
</dbReference>
<evidence type="ECO:0000256" key="5">
    <source>
        <dbReference type="PIRSR" id="PIRSR017617-1"/>
    </source>
</evidence>
<dbReference type="GO" id="GO:0006567">
    <property type="term" value="P:L-threonine catabolic process"/>
    <property type="evidence" value="ECO:0007669"/>
    <property type="project" value="TreeGrafter"/>
</dbReference>
<dbReference type="InterPro" id="IPR023603">
    <property type="entry name" value="Low_specificity_L-TA-like"/>
</dbReference>
<dbReference type="NCBIfam" id="NF041359">
    <property type="entry name" value="GntG_guanitoxin"/>
    <property type="match status" value="1"/>
</dbReference>
<dbReference type="PANTHER" id="PTHR48097">
    <property type="entry name" value="L-THREONINE ALDOLASE-RELATED"/>
    <property type="match status" value="1"/>
</dbReference>
<dbReference type="PIRSF" id="PIRSF017617">
    <property type="entry name" value="Thr_aldolase"/>
    <property type="match status" value="1"/>
</dbReference>
<dbReference type="Gene3D" id="3.90.1150.10">
    <property type="entry name" value="Aspartate Aminotransferase, domain 1"/>
    <property type="match status" value="1"/>
</dbReference>
<dbReference type="Gene3D" id="3.40.640.10">
    <property type="entry name" value="Type I PLP-dependent aspartate aminotransferase-like (Major domain)"/>
    <property type="match status" value="1"/>
</dbReference>
<dbReference type="EMBL" id="KC545091">
    <property type="protein sequence ID" value="AGT02621.1"/>
    <property type="molecule type" value="Genomic_DNA"/>
</dbReference>
<dbReference type="FunFam" id="3.40.640.10:FF:000030">
    <property type="entry name" value="Low-specificity L-threonine aldolase"/>
    <property type="match status" value="1"/>
</dbReference>
<feature type="modified residue" description="N6-(pyridoxal phosphate)lysine" evidence="5">
    <location>
        <position position="208"/>
    </location>
</feature>
<organism evidence="7">
    <name type="scientific">Strigomonas oncopelti</name>
    <name type="common">Parasitic flagellate</name>
    <name type="synonym">Crithidia oncopelti</name>
    <dbReference type="NCBI Taxonomy" id="5657"/>
    <lineage>
        <taxon>Eukaryota</taxon>
        <taxon>Discoba</taxon>
        <taxon>Euglenozoa</taxon>
        <taxon>Kinetoplastea</taxon>
        <taxon>Metakinetoplastina</taxon>
        <taxon>Trypanosomatida</taxon>
        <taxon>Trypanosomatidae</taxon>
        <taxon>Strigomonadinae</taxon>
        <taxon>Strigomonas</taxon>
    </lineage>
</organism>
<keyword evidence="4 7" id="KW-0456">Lyase</keyword>
<dbReference type="Pfam" id="PF01212">
    <property type="entry name" value="Beta_elim_lyase"/>
    <property type="match status" value="1"/>
</dbReference>
<keyword evidence="3" id="KW-0663">Pyridoxal phosphate</keyword>
<dbReference type="InterPro" id="IPR001597">
    <property type="entry name" value="ArAA_b-elim_lyase/Thr_aldolase"/>
</dbReference>
<dbReference type="InterPro" id="IPR015421">
    <property type="entry name" value="PyrdxlP-dep_Trfase_major"/>
</dbReference>
<feature type="domain" description="Aromatic amino acid beta-eliminating lyase/threonine aldolase" evidence="6">
    <location>
        <begin position="9"/>
        <end position="276"/>
    </location>
</feature>
<evidence type="ECO:0000256" key="3">
    <source>
        <dbReference type="ARBA" id="ARBA00022898"/>
    </source>
</evidence>
<dbReference type="InterPro" id="IPR015424">
    <property type="entry name" value="PyrdxlP-dep_Trfase"/>
</dbReference>
<sequence>MSEAPHVIDLRSDTISLPTDAMRQVMATAEVGDDVYGEDPTCQKLEKKAAELLGKEAAIFVCSGTMGNLLACMVYGAQPMTDIVIGQKAHVMRYERGGINLLAHASTYQIPNDEDGTLPLESIREVLSRPPDIHRAQARVVFLENTINGHVLPHAYVQQVRQICDEVTTETVKLHCDGARLWNAAVAQRLTMKEVSAPFDSVQCCLSKGLGAPIGGFLAGTREFVAMARQFRKMIGGGMRQAGIVAAAGIYAMDHHYARLQEDHDNAKLMATLLQEGLAAFSKKLTIFPPETNIFFMEFADPAVKERFYQELTNKRVRVSSLSAKGVRIVLNINVSTEDAKLASKVIIDVLQSILPAQ</sequence>
<comment type="similarity">
    <text evidence="2">Belongs to the threonine aldolase family.</text>
</comment>
<proteinExistence type="inferred from homology"/>
<name>U5KLN6_STROO</name>
<dbReference type="PANTHER" id="PTHR48097:SF9">
    <property type="entry name" value="L-THREONINE ALDOLASE"/>
    <property type="match status" value="1"/>
</dbReference>
<protein>
    <submittedName>
        <fullName evidence="7">Threonine aldolase</fullName>
        <ecNumber evidence="7">4.1.2.5</ecNumber>
    </submittedName>
</protein>
<evidence type="ECO:0000313" key="7">
    <source>
        <dbReference type="EMBL" id="AGT02621.1"/>
    </source>
</evidence>
<accession>U5KLN6</accession>
<dbReference type="GO" id="GO:0008732">
    <property type="term" value="F:L-allo-threonine aldolase activity"/>
    <property type="evidence" value="ECO:0007669"/>
    <property type="project" value="TreeGrafter"/>
</dbReference>
<evidence type="ECO:0000259" key="6">
    <source>
        <dbReference type="Pfam" id="PF01212"/>
    </source>
</evidence>
<comment type="cofactor">
    <cofactor evidence="1">
        <name>pyridoxal 5'-phosphate</name>
        <dbReference type="ChEBI" id="CHEBI:597326"/>
    </cofactor>
</comment>
<dbReference type="EC" id="4.1.2.5" evidence="7"/>
<evidence type="ECO:0000256" key="2">
    <source>
        <dbReference type="ARBA" id="ARBA00006966"/>
    </source>
</evidence>
<dbReference type="GO" id="GO:0006545">
    <property type="term" value="P:glycine biosynthetic process"/>
    <property type="evidence" value="ECO:0007669"/>
    <property type="project" value="TreeGrafter"/>
</dbReference>